<comment type="caution">
    <text evidence="1">The sequence shown here is derived from an EMBL/GenBank/DDBJ whole genome shotgun (WGS) entry which is preliminary data.</text>
</comment>
<dbReference type="InterPro" id="IPR036583">
    <property type="entry name" value="23S_rRNA_IVS_sf"/>
</dbReference>
<gene>
    <name evidence="1" type="ORF">COU00_03530</name>
</gene>
<dbReference type="CDD" id="cd16377">
    <property type="entry name" value="23S_rRNA_IVP_like"/>
    <property type="match status" value="1"/>
</dbReference>
<accession>A0A2M6WLE6</accession>
<dbReference type="NCBIfam" id="TIGR02436">
    <property type="entry name" value="four helix bundle protein"/>
    <property type="match status" value="1"/>
</dbReference>
<dbReference type="PANTHER" id="PTHR38471">
    <property type="entry name" value="FOUR HELIX BUNDLE PROTEIN"/>
    <property type="match status" value="1"/>
</dbReference>
<reference evidence="2" key="1">
    <citation type="submission" date="2017-09" db="EMBL/GenBank/DDBJ databases">
        <title>Depth-based differentiation of microbial function through sediment-hosted aquifers and enrichment of novel symbionts in the deep terrestrial subsurface.</title>
        <authorList>
            <person name="Probst A.J."/>
            <person name="Ladd B."/>
            <person name="Jarett J.K."/>
            <person name="Geller-Mcgrath D.E."/>
            <person name="Sieber C.M.K."/>
            <person name="Emerson J.B."/>
            <person name="Anantharaman K."/>
            <person name="Thomas B.C."/>
            <person name="Malmstrom R."/>
            <person name="Stieglmeier M."/>
            <person name="Klingl A."/>
            <person name="Woyke T."/>
            <person name="Ryan C.M."/>
            <person name="Banfield J.F."/>
        </authorList>
    </citation>
    <scope>NUCLEOTIDE SEQUENCE [LARGE SCALE GENOMIC DNA]</scope>
</reference>
<dbReference type="Gene3D" id="1.20.1440.60">
    <property type="entry name" value="23S rRNA-intervening sequence"/>
    <property type="match status" value="1"/>
</dbReference>
<sequence length="115" mass="13310">MTIEKFEDILAWQKAKQLTIYVYGLFLNSRDFGFKDQMQRAALSIMNNIAEGFERRGDKELSNFLFIAKGSCAEVRSMLYVAFELGYVSRNDLNNLYNLTVEISKMLSGFIKTLR</sequence>
<name>A0A2M6WLE6_9BACT</name>
<evidence type="ECO:0000313" key="2">
    <source>
        <dbReference type="Proteomes" id="UP000229335"/>
    </source>
</evidence>
<dbReference type="InterPro" id="IPR012657">
    <property type="entry name" value="23S_rRNA-intervening_sequence"/>
</dbReference>
<organism evidence="1 2">
    <name type="scientific">Candidatus Falkowbacteria bacterium CG10_big_fil_rev_8_21_14_0_10_43_11</name>
    <dbReference type="NCBI Taxonomy" id="1974568"/>
    <lineage>
        <taxon>Bacteria</taxon>
        <taxon>Candidatus Falkowiibacteriota</taxon>
    </lineage>
</organism>
<dbReference type="PANTHER" id="PTHR38471:SF2">
    <property type="entry name" value="FOUR HELIX BUNDLE PROTEIN"/>
    <property type="match status" value="1"/>
</dbReference>
<dbReference type="EMBL" id="PFAS01000061">
    <property type="protein sequence ID" value="PIT93585.1"/>
    <property type="molecule type" value="Genomic_DNA"/>
</dbReference>
<protein>
    <submittedName>
        <fullName evidence="1">Four helix bundle protein</fullName>
    </submittedName>
</protein>
<dbReference type="Pfam" id="PF05635">
    <property type="entry name" value="23S_rRNA_IVP"/>
    <property type="match status" value="1"/>
</dbReference>
<dbReference type="AlphaFoldDB" id="A0A2M6WLE6"/>
<evidence type="ECO:0000313" key="1">
    <source>
        <dbReference type="EMBL" id="PIT93585.1"/>
    </source>
</evidence>
<dbReference type="Proteomes" id="UP000229335">
    <property type="component" value="Unassembled WGS sequence"/>
</dbReference>
<dbReference type="SUPFAM" id="SSF158446">
    <property type="entry name" value="IVS-encoded protein-like"/>
    <property type="match status" value="1"/>
</dbReference>
<proteinExistence type="predicted"/>